<feature type="transmembrane region" description="Helical" evidence="2">
    <location>
        <begin position="94"/>
        <end position="116"/>
    </location>
</feature>
<organism evidence="3 4">
    <name type="scientific">Hirschia litorea</name>
    <dbReference type="NCBI Taxonomy" id="1199156"/>
    <lineage>
        <taxon>Bacteria</taxon>
        <taxon>Pseudomonadati</taxon>
        <taxon>Pseudomonadota</taxon>
        <taxon>Alphaproteobacteria</taxon>
        <taxon>Hyphomonadales</taxon>
        <taxon>Hyphomonadaceae</taxon>
        <taxon>Hirschia</taxon>
    </lineage>
</organism>
<accession>A0ABW2IMG7</accession>
<gene>
    <name evidence="3" type="ORF">ACFQS8_11385</name>
</gene>
<proteinExistence type="predicted"/>
<keyword evidence="2" id="KW-1133">Transmembrane helix</keyword>
<dbReference type="EMBL" id="JBHTBR010000005">
    <property type="protein sequence ID" value="MFC7292222.1"/>
    <property type="molecule type" value="Genomic_DNA"/>
</dbReference>
<protein>
    <submittedName>
        <fullName evidence="3">Paraquat-inducible protein A</fullName>
    </submittedName>
</protein>
<keyword evidence="4" id="KW-1185">Reference proteome</keyword>
<name>A0ABW2IMG7_9PROT</name>
<sequence>MIALKRSIALICVVIAWPLLAAGYLLPLIELKKLKFFTDTPSLLSVIAGLADEKDYFLASILVVFTLIFPISKLALLSALVLSPKSQFAPITKWLARLGKWSMLDVLILAVSVYAAHKSGLASAASQPGAWCFALSILLAALAAEFIPQSPQKTAQSSKESAANQTLSTRDKFIQAD</sequence>
<feature type="transmembrane region" description="Helical" evidence="2">
    <location>
        <begin position="128"/>
        <end position="147"/>
    </location>
</feature>
<reference evidence="4" key="1">
    <citation type="journal article" date="2019" name="Int. J. Syst. Evol. Microbiol.">
        <title>The Global Catalogue of Microorganisms (GCM) 10K type strain sequencing project: providing services to taxonomists for standard genome sequencing and annotation.</title>
        <authorList>
            <consortium name="The Broad Institute Genomics Platform"/>
            <consortium name="The Broad Institute Genome Sequencing Center for Infectious Disease"/>
            <person name="Wu L."/>
            <person name="Ma J."/>
        </authorList>
    </citation>
    <scope>NUCLEOTIDE SEQUENCE [LARGE SCALE GENOMIC DNA]</scope>
    <source>
        <strain evidence="4">CCUG 51308</strain>
    </source>
</reference>
<comment type="caution">
    <text evidence="3">The sequence shown here is derived from an EMBL/GenBank/DDBJ whole genome shotgun (WGS) entry which is preliminary data.</text>
</comment>
<evidence type="ECO:0000313" key="4">
    <source>
        <dbReference type="Proteomes" id="UP001596492"/>
    </source>
</evidence>
<evidence type="ECO:0000256" key="2">
    <source>
        <dbReference type="SAM" id="Phobius"/>
    </source>
</evidence>
<dbReference type="InterPro" id="IPR007498">
    <property type="entry name" value="PqiA-like"/>
</dbReference>
<evidence type="ECO:0000256" key="1">
    <source>
        <dbReference type="SAM" id="MobiDB-lite"/>
    </source>
</evidence>
<evidence type="ECO:0000313" key="3">
    <source>
        <dbReference type="EMBL" id="MFC7292222.1"/>
    </source>
</evidence>
<feature type="transmembrane region" description="Helical" evidence="2">
    <location>
        <begin position="7"/>
        <end position="26"/>
    </location>
</feature>
<keyword evidence="2" id="KW-0472">Membrane</keyword>
<feature type="compositionally biased region" description="Polar residues" evidence="1">
    <location>
        <begin position="153"/>
        <end position="168"/>
    </location>
</feature>
<feature type="region of interest" description="Disordered" evidence="1">
    <location>
        <begin position="153"/>
        <end position="177"/>
    </location>
</feature>
<feature type="transmembrane region" description="Helical" evidence="2">
    <location>
        <begin position="56"/>
        <end position="82"/>
    </location>
</feature>
<dbReference type="Proteomes" id="UP001596492">
    <property type="component" value="Unassembled WGS sequence"/>
</dbReference>
<dbReference type="Pfam" id="PF04403">
    <property type="entry name" value="PqiA"/>
    <property type="match status" value="1"/>
</dbReference>
<dbReference type="RefSeq" id="WP_382167477.1">
    <property type="nucleotide sequence ID" value="NZ_JBHTBR010000005.1"/>
</dbReference>
<keyword evidence="2" id="KW-0812">Transmembrane</keyword>